<dbReference type="EMBL" id="BAAALS010000007">
    <property type="protein sequence ID" value="GAA1747348.1"/>
    <property type="molecule type" value="Genomic_DNA"/>
</dbReference>
<organism evidence="2 3">
    <name type="scientific">Luedemannella helvata</name>
    <dbReference type="NCBI Taxonomy" id="349315"/>
    <lineage>
        <taxon>Bacteria</taxon>
        <taxon>Bacillati</taxon>
        <taxon>Actinomycetota</taxon>
        <taxon>Actinomycetes</taxon>
        <taxon>Micromonosporales</taxon>
        <taxon>Micromonosporaceae</taxon>
        <taxon>Luedemannella</taxon>
    </lineage>
</organism>
<keyword evidence="3" id="KW-1185">Reference proteome</keyword>
<dbReference type="Proteomes" id="UP001500655">
    <property type="component" value="Unassembled WGS sequence"/>
</dbReference>
<reference evidence="3" key="1">
    <citation type="journal article" date="2019" name="Int. J. Syst. Evol. Microbiol.">
        <title>The Global Catalogue of Microorganisms (GCM) 10K type strain sequencing project: providing services to taxonomists for standard genome sequencing and annotation.</title>
        <authorList>
            <consortium name="The Broad Institute Genomics Platform"/>
            <consortium name="The Broad Institute Genome Sequencing Center for Infectious Disease"/>
            <person name="Wu L."/>
            <person name="Ma J."/>
        </authorList>
    </citation>
    <scope>NUCLEOTIDE SEQUENCE [LARGE SCALE GENOMIC DNA]</scope>
    <source>
        <strain evidence="3">JCM 13249</strain>
    </source>
</reference>
<evidence type="ECO:0000259" key="1">
    <source>
        <dbReference type="Pfam" id="PF13524"/>
    </source>
</evidence>
<feature type="domain" description="Spore protein YkvP/CgeB glycosyl transferase-like" evidence="1">
    <location>
        <begin position="201"/>
        <end position="288"/>
    </location>
</feature>
<accession>A0ABP4W5N0</accession>
<dbReference type="InterPro" id="IPR055259">
    <property type="entry name" value="YkvP/CgeB_Glyco_trans-like"/>
</dbReference>
<comment type="caution">
    <text evidence="2">The sequence shown here is derived from an EMBL/GenBank/DDBJ whole genome shotgun (WGS) entry which is preliminary data.</text>
</comment>
<dbReference type="RefSeq" id="WP_344078888.1">
    <property type="nucleotide sequence ID" value="NZ_BAAALS010000007.1"/>
</dbReference>
<protein>
    <submittedName>
        <fullName evidence="2">Glycosyltransferase</fullName>
    </submittedName>
</protein>
<evidence type="ECO:0000313" key="2">
    <source>
        <dbReference type="EMBL" id="GAA1747348.1"/>
    </source>
</evidence>
<dbReference type="Pfam" id="PF13524">
    <property type="entry name" value="Glyco_trans_1_2"/>
    <property type="match status" value="1"/>
</dbReference>
<sequence length="325" mass="35770">MRILTWHVHAAWSTAFVSGGHEYLVPTLPDRGPLGRGRPRTYLWPGNAIEVSPDDLRHEHVDVVVLQRPEEEDLARLWLGRSVPMIYVEHNTPRGDVPDTRHPLADRDDVTIVHVTHFNDLFWDCGSTRTTVIEHGVAEPDAHWTGDVARLAVVTNEPVRRGRVTGTDLIGRFTDIAPVDVFGIGVTGLAGPNVRPYEDPDQHVMHGFVARRRVYLHLTRWTSLGLSLIEAMHMGCPIVALATTEAAMAVPARAGVVSTNVAELRDAAQYYLEDHDAARRAGSIARRAAALRYGLPRFLADWDRLLADVTATPPVAAVLSAGGQS</sequence>
<evidence type="ECO:0000313" key="3">
    <source>
        <dbReference type="Proteomes" id="UP001500655"/>
    </source>
</evidence>
<name>A0ABP4W5N0_9ACTN</name>
<proteinExistence type="predicted"/>
<dbReference type="Gene3D" id="3.40.50.2000">
    <property type="entry name" value="Glycogen Phosphorylase B"/>
    <property type="match status" value="1"/>
</dbReference>
<dbReference type="SUPFAM" id="SSF53756">
    <property type="entry name" value="UDP-Glycosyltransferase/glycogen phosphorylase"/>
    <property type="match status" value="1"/>
</dbReference>
<gene>
    <name evidence="2" type="ORF">GCM10009681_18170</name>
</gene>